<comment type="similarity">
    <text evidence="2">Belongs to the amidase family.</text>
</comment>
<feature type="domain" description="Amidase" evidence="4">
    <location>
        <begin position="33"/>
        <end position="452"/>
    </location>
</feature>
<dbReference type="NCBIfam" id="NF005899">
    <property type="entry name" value="PRK07869.1"/>
    <property type="match status" value="1"/>
</dbReference>
<dbReference type="KEGG" id="gom:D7316_02780"/>
<dbReference type="InterPro" id="IPR020556">
    <property type="entry name" value="Amidase_CS"/>
</dbReference>
<dbReference type="Proteomes" id="UP000271469">
    <property type="component" value="Chromosome"/>
</dbReference>
<evidence type="ECO:0000256" key="3">
    <source>
        <dbReference type="ARBA" id="ARBA00012922"/>
    </source>
</evidence>
<dbReference type="Pfam" id="PF01425">
    <property type="entry name" value="Amidase"/>
    <property type="match status" value="1"/>
</dbReference>
<dbReference type="PANTHER" id="PTHR11895:SF7">
    <property type="entry name" value="GLUTAMYL-TRNA(GLN) AMIDOTRANSFERASE SUBUNIT A, MITOCHONDRIAL"/>
    <property type="match status" value="1"/>
</dbReference>
<dbReference type="InterPro" id="IPR000120">
    <property type="entry name" value="Amidase"/>
</dbReference>
<dbReference type="Gene3D" id="3.90.1300.10">
    <property type="entry name" value="Amidase signature (AS) domain"/>
    <property type="match status" value="1"/>
</dbReference>
<proteinExistence type="inferred from homology"/>
<gene>
    <name evidence="5" type="primary">amiC</name>
    <name evidence="5" type="ORF">D7316_02780</name>
</gene>
<keyword evidence="6" id="KW-1185">Reference proteome</keyword>
<dbReference type="InterPro" id="IPR023631">
    <property type="entry name" value="Amidase_dom"/>
</dbReference>
<dbReference type="OrthoDB" id="5175573at2"/>
<dbReference type="EMBL" id="CP033972">
    <property type="protein sequence ID" value="AZG46179.1"/>
    <property type="molecule type" value="Genomic_DNA"/>
</dbReference>
<evidence type="ECO:0000313" key="5">
    <source>
        <dbReference type="EMBL" id="AZG46179.1"/>
    </source>
</evidence>
<accession>A0A3G8JNZ4</accession>
<dbReference type="SUPFAM" id="SSF75304">
    <property type="entry name" value="Amidase signature (AS) enzymes"/>
    <property type="match status" value="1"/>
</dbReference>
<evidence type="ECO:0000313" key="6">
    <source>
        <dbReference type="Proteomes" id="UP000271469"/>
    </source>
</evidence>
<dbReference type="PANTHER" id="PTHR11895">
    <property type="entry name" value="TRANSAMIDASE"/>
    <property type="match status" value="1"/>
</dbReference>
<keyword evidence="5" id="KW-0378">Hydrolase</keyword>
<dbReference type="InterPro" id="IPR036928">
    <property type="entry name" value="AS_sf"/>
</dbReference>
<evidence type="ECO:0000259" key="4">
    <source>
        <dbReference type="Pfam" id="PF01425"/>
    </source>
</evidence>
<evidence type="ECO:0000256" key="1">
    <source>
        <dbReference type="ARBA" id="ARBA00001311"/>
    </source>
</evidence>
<dbReference type="RefSeq" id="WP_124708731.1">
    <property type="nucleotide sequence ID" value="NZ_CP033972.1"/>
</dbReference>
<evidence type="ECO:0000256" key="2">
    <source>
        <dbReference type="ARBA" id="ARBA00009199"/>
    </source>
</evidence>
<dbReference type="EC" id="3.5.1.4" evidence="3"/>
<protein>
    <recommendedName>
        <fullName evidence="3">amidase</fullName>
        <ecNumber evidence="3">3.5.1.4</ecNumber>
    </recommendedName>
</protein>
<dbReference type="AlphaFoldDB" id="A0A3G8JNZ4"/>
<dbReference type="GO" id="GO:0004040">
    <property type="term" value="F:amidase activity"/>
    <property type="evidence" value="ECO:0007669"/>
    <property type="project" value="UniProtKB-EC"/>
</dbReference>
<reference evidence="5 6" key="1">
    <citation type="submission" date="2018-11" db="EMBL/GenBank/DDBJ databases">
        <title>Gordonia insulae sp. nov., isolated from an island soil.</title>
        <authorList>
            <person name="Kim Y.S."/>
            <person name="Kim S.B."/>
        </authorList>
    </citation>
    <scope>NUCLEOTIDE SEQUENCE [LARGE SCALE GENOMIC DNA]</scope>
    <source>
        <strain evidence="5 6">MMS17-SY073</strain>
    </source>
</reference>
<comment type="catalytic activity">
    <reaction evidence="1">
        <text>a monocarboxylic acid amide + H2O = a monocarboxylate + NH4(+)</text>
        <dbReference type="Rhea" id="RHEA:12020"/>
        <dbReference type="ChEBI" id="CHEBI:15377"/>
        <dbReference type="ChEBI" id="CHEBI:28938"/>
        <dbReference type="ChEBI" id="CHEBI:35757"/>
        <dbReference type="ChEBI" id="CHEBI:83628"/>
        <dbReference type="EC" id="3.5.1.4"/>
    </reaction>
</comment>
<name>A0A3G8JNZ4_9ACTN</name>
<sequence>MQKVHAFGDDALGEHDGVGVAAAIKAGEITASEALEAALARVDAVNPQVNAIAVDDRDRARKRAADDDFGVGSFAGVPSIIKNNTLFEGLPVGNGSAAMPDLPAKGNEPFTEQFLSTGVNIVGASTLPAFGLTATTEFVDREPTRNPWDTAYSSGASSGGSAALVAAGALPIAHGNDGGGSIRIPAAACGLVGLKPSRGRVAPSPTGQILPVDIISNGILSRTVRDTAHFIADAEAFRSPAGLPPVGLVEGPGQRRLRIAMIDSTVTGRPLDTDTLAALASSAELLTGLGHEVEVIPVPLDATFVRQFTDYWSMLACSMHRLGHLLVGKDFDRDALDPFTIGLSRRYLRSFYRTPSTIIGLKRATARFRTVFDRYDLVMTPTLAHTTPKIGYLDPGGDFDEIFERLVHYVAFTPANNTTGTPAISVPMAQTSAGLPLGIHFCADVGRERPLLELAFEIEAAKPFARIQD</sequence>
<dbReference type="PROSITE" id="PS00571">
    <property type="entry name" value="AMIDASES"/>
    <property type="match status" value="1"/>
</dbReference>
<organism evidence="5 6">
    <name type="scientific">Gordonia insulae</name>
    <dbReference type="NCBI Taxonomy" id="2420509"/>
    <lineage>
        <taxon>Bacteria</taxon>
        <taxon>Bacillati</taxon>
        <taxon>Actinomycetota</taxon>
        <taxon>Actinomycetes</taxon>
        <taxon>Mycobacteriales</taxon>
        <taxon>Gordoniaceae</taxon>
        <taxon>Gordonia</taxon>
    </lineage>
</organism>